<reference evidence="1 2" key="1">
    <citation type="submission" date="2016-10" db="EMBL/GenBank/DDBJ databases">
        <authorList>
            <person name="de Groot N.N."/>
        </authorList>
    </citation>
    <scope>NUCLEOTIDE SEQUENCE [LARGE SCALE GENOMIC DNA]</scope>
    <source>
        <strain evidence="1 2">DSM 44778</strain>
    </source>
</reference>
<organism evidence="1 2">
    <name type="scientific">Thermoflavimicrobium dichotomicum</name>
    <dbReference type="NCBI Taxonomy" id="46223"/>
    <lineage>
        <taxon>Bacteria</taxon>
        <taxon>Bacillati</taxon>
        <taxon>Bacillota</taxon>
        <taxon>Bacilli</taxon>
        <taxon>Bacillales</taxon>
        <taxon>Thermoactinomycetaceae</taxon>
        <taxon>Thermoflavimicrobium</taxon>
    </lineage>
</organism>
<accession>A0A1I3QRU2</accession>
<gene>
    <name evidence="1" type="ORF">SAMN05421852_10868</name>
</gene>
<evidence type="ECO:0000313" key="2">
    <source>
        <dbReference type="Proteomes" id="UP000199545"/>
    </source>
</evidence>
<dbReference type="EMBL" id="FORR01000008">
    <property type="protein sequence ID" value="SFJ36605.1"/>
    <property type="molecule type" value="Genomic_DNA"/>
</dbReference>
<protein>
    <recommendedName>
        <fullName evidence="3">Flp pilus-assembly TadE/G-like</fullName>
    </recommendedName>
</protein>
<dbReference type="Proteomes" id="UP000199545">
    <property type="component" value="Unassembled WGS sequence"/>
</dbReference>
<dbReference type="OrthoDB" id="2989680at2"/>
<dbReference type="RefSeq" id="WP_139203303.1">
    <property type="nucleotide sequence ID" value="NZ_FORR01000008.1"/>
</dbReference>
<dbReference type="AlphaFoldDB" id="A0A1I3QRU2"/>
<evidence type="ECO:0000313" key="1">
    <source>
        <dbReference type="EMBL" id="SFJ36605.1"/>
    </source>
</evidence>
<evidence type="ECO:0008006" key="3">
    <source>
        <dbReference type="Google" id="ProtNLM"/>
    </source>
</evidence>
<keyword evidence="2" id="KW-1185">Reference proteome</keyword>
<dbReference type="STRING" id="46223.SAMN05421852_10868"/>
<proteinExistence type="predicted"/>
<name>A0A1I3QRU2_9BACL</name>
<sequence>MIWMTGLPVFMILFLFLTTLIWVWSTYYSIQLAADAASVALTNQMDLCVKGEVQRIRQQSWGWMEDPIGTPEKKNELIQRVIEHQQDQLKSIVHTYMRKNQVSPHGQITFFYNQRIKVTVHQRLNIPFLRKEVEIYGSGTGPSHDYMAWLISPIVISY</sequence>